<dbReference type="RefSeq" id="WP_389360905.1">
    <property type="nucleotide sequence ID" value="NZ_JBIACK010000004.1"/>
</dbReference>
<dbReference type="Pfam" id="PF22397">
    <property type="entry name" value="NADAR-DarT1"/>
    <property type="match status" value="1"/>
</dbReference>
<proteinExistence type="predicted"/>
<dbReference type="EMBL" id="JBIACK010000004">
    <property type="protein sequence ID" value="MFE8701091.1"/>
    <property type="molecule type" value="Genomic_DNA"/>
</dbReference>
<organism evidence="1 2">
    <name type="scientific">Cytobacillus spartinae</name>
    <dbReference type="NCBI Taxonomy" id="3299023"/>
    <lineage>
        <taxon>Bacteria</taxon>
        <taxon>Bacillati</taxon>
        <taxon>Bacillota</taxon>
        <taxon>Bacilli</taxon>
        <taxon>Bacillales</taxon>
        <taxon>Bacillaceae</taxon>
        <taxon>Cytobacillus</taxon>
    </lineage>
</organism>
<protein>
    <submittedName>
        <fullName evidence="1">DUF6977 family protein</fullName>
    </submittedName>
</protein>
<keyword evidence="2" id="KW-1185">Reference proteome</keyword>
<name>A0ABW6KA45_9BACI</name>
<reference evidence="1 2" key="1">
    <citation type="submission" date="2024-08" db="EMBL/GenBank/DDBJ databases">
        <title>Two novel Cytobacillus novel species.</title>
        <authorList>
            <person name="Liu G."/>
        </authorList>
    </citation>
    <scope>NUCLEOTIDE SEQUENCE [LARGE SCALE GENOMIC DNA]</scope>
    <source>
        <strain evidence="1 2">FJAT-54145</strain>
    </source>
</reference>
<evidence type="ECO:0000313" key="1">
    <source>
        <dbReference type="EMBL" id="MFE8701091.1"/>
    </source>
</evidence>
<evidence type="ECO:0000313" key="2">
    <source>
        <dbReference type="Proteomes" id="UP001601059"/>
    </source>
</evidence>
<dbReference type="InterPro" id="IPR053913">
    <property type="entry name" value="NADAR-DarT1"/>
</dbReference>
<accession>A0ABW6KA45</accession>
<sequence>MTQVLECSSKGDKRFSAFFAWVTIFGVNNSIENHYQLSKRFGTDPAPKHWKECKGKKPTHFVVNGEPFDMELFSLWYKYLWLVFLDKRPDLVAFASQFEDFTDMFRGKSVNCQADVIKQYVKEGRASLLRDIEPLLTAFQEQGFRV</sequence>
<comment type="caution">
    <text evidence="1">The sequence shown here is derived from an EMBL/GenBank/DDBJ whole genome shotgun (WGS) entry which is preliminary data.</text>
</comment>
<dbReference type="Proteomes" id="UP001601059">
    <property type="component" value="Unassembled WGS sequence"/>
</dbReference>
<gene>
    <name evidence="1" type="ORF">ACFYKX_10840</name>
</gene>